<evidence type="ECO:0000313" key="9">
    <source>
        <dbReference type="EMBL" id="AXV04769.1"/>
    </source>
</evidence>
<keyword evidence="4 8" id="KW-1003">Cell membrane</keyword>
<dbReference type="Pfam" id="PF01925">
    <property type="entry name" value="TauE"/>
    <property type="match status" value="1"/>
</dbReference>
<dbReference type="EMBL" id="CP031165">
    <property type="protein sequence ID" value="AXV04769.1"/>
    <property type="molecule type" value="Genomic_DNA"/>
</dbReference>
<sequence>MGDLAGIGVLAGLSLLTAGIGALGGLGGAILLVPLLALTGTPASEAAPLGLISVAAGSIAAGGLQLAERTVNHRLGVTTELAATLGATMGALGSGLVGDTVLTIGLAVVAAAAALVMLLRTSSKGESTPQDRTVGEWPGQIAGVAPTARMAAGGGVVYEARRIPTGLGLMWVSGVVAGVAGASGGFIKTPVTTEVMGIPLKIAASTTTFTIGVTAAAGLVVFALQGRIDPFAAAAVIAGSLIGGQVGAALQARAPTSIIRRGLGGLLLLIAVLLVASA</sequence>
<evidence type="ECO:0000256" key="6">
    <source>
        <dbReference type="ARBA" id="ARBA00022989"/>
    </source>
</evidence>
<comment type="subcellular location">
    <subcellularLocation>
        <location evidence="1 8">Cell membrane</location>
        <topology evidence="1 8">Multi-pass membrane protein</topology>
    </subcellularLocation>
</comment>
<feature type="transmembrane region" description="Helical" evidence="8">
    <location>
        <begin position="101"/>
        <end position="119"/>
    </location>
</feature>
<proteinExistence type="inferred from homology"/>
<reference evidence="9 10" key="1">
    <citation type="submission" date="2018-09" db="EMBL/GenBank/DDBJ databases">
        <title>Complete genome sequence of Euzebya sp. DY32-46 isolated from seawater of Pacific Ocean.</title>
        <authorList>
            <person name="Xu L."/>
            <person name="Wu Y.-H."/>
            <person name="Xu X.-W."/>
        </authorList>
    </citation>
    <scope>NUCLEOTIDE SEQUENCE [LARGE SCALE GENOMIC DNA]</scope>
    <source>
        <strain evidence="9 10">DY32-46</strain>
    </source>
</reference>
<dbReference type="AlphaFoldDB" id="A0A346XRC2"/>
<evidence type="ECO:0000313" key="10">
    <source>
        <dbReference type="Proteomes" id="UP000264006"/>
    </source>
</evidence>
<dbReference type="InterPro" id="IPR002781">
    <property type="entry name" value="TM_pro_TauE-like"/>
</dbReference>
<feature type="transmembrane region" description="Helical" evidence="8">
    <location>
        <begin position="49"/>
        <end position="67"/>
    </location>
</feature>
<keyword evidence="5 8" id="KW-0812">Transmembrane</keyword>
<keyword evidence="7 8" id="KW-0472">Membrane</keyword>
<keyword evidence="6 8" id="KW-1133">Transmembrane helix</keyword>
<evidence type="ECO:0000256" key="1">
    <source>
        <dbReference type="ARBA" id="ARBA00004651"/>
    </source>
</evidence>
<dbReference type="OrthoDB" id="9777163at2"/>
<name>A0A346XRC2_9ACTN</name>
<feature type="transmembrane region" description="Helical" evidence="8">
    <location>
        <begin position="258"/>
        <end position="276"/>
    </location>
</feature>
<accession>A0A346XRC2</accession>
<keyword evidence="3" id="KW-0813">Transport</keyword>
<keyword evidence="10" id="KW-1185">Reference proteome</keyword>
<comment type="similarity">
    <text evidence="2 8">Belongs to the 4-toluene sulfonate uptake permease (TSUP) (TC 2.A.102) family.</text>
</comment>
<feature type="transmembrane region" description="Helical" evidence="8">
    <location>
        <begin position="167"/>
        <end position="187"/>
    </location>
</feature>
<dbReference type="RefSeq" id="WP_114589667.1">
    <property type="nucleotide sequence ID" value="NZ_CP031165.1"/>
</dbReference>
<organism evidence="9 10">
    <name type="scientific">Euzebya pacifica</name>
    <dbReference type="NCBI Taxonomy" id="1608957"/>
    <lineage>
        <taxon>Bacteria</taxon>
        <taxon>Bacillati</taxon>
        <taxon>Actinomycetota</taxon>
        <taxon>Nitriliruptoria</taxon>
        <taxon>Euzebyales</taxon>
    </lineage>
</organism>
<evidence type="ECO:0000256" key="2">
    <source>
        <dbReference type="ARBA" id="ARBA00009142"/>
    </source>
</evidence>
<evidence type="ECO:0000256" key="5">
    <source>
        <dbReference type="ARBA" id="ARBA00022692"/>
    </source>
</evidence>
<dbReference type="InterPro" id="IPR052017">
    <property type="entry name" value="TSUP"/>
</dbReference>
<dbReference type="KEGG" id="euz:DVS28_a0061"/>
<gene>
    <name evidence="9" type="ORF">DVS28_a0061</name>
</gene>
<feature type="transmembrane region" description="Helical" evidence="8">
    <location>
        <begin position="202"/>
        <end position="224"/>
    </location>
</feature>
<protein>
    <recommendedName>
        <fullName evidence="8">Probable membrane transporter protein</fullName>
    </recommendedName>
</protein>
<evidence type="ECO:0000256" key="7">
    <source>
        <dbReference type="ARBA" id="ARBA00023136"/>
    </source>
</evidence>
<feature type="transmembrane region" description="Helical" evidence="8">
    <location>
        <begin position="231"/>
        <end position="252"/>
    </location>
</feature>
<evidence type="ECO:0000256" key="8">
    <source>
        <dbReference type="RuleBase" id="RU363041"/>
    </source>
</evidence>
<evidence type="ECO:0000256" key="3">
    <source>
        <dbReference type="ARBA" id="ARBA00022448"/>
    </source>
</evidence>
<dbReference type="PANTHER" id="PTHR30269:SF37">
    <property type="entry name" value="MEMBRANE TRANSPORTER PROTEIN"/>
    <property type="match status" value="1"/>
</dbReference>
<dbReference type="GO" id="GO:0005886">
    <property type="term" value="C:plasma membrane"/>
    <property type="evidence" value="ECO:0007669"/>
    <property type="project" value="UniProtKB-SubCell"/>
</dbReference>
<evidence type="ECO:0000256" key="4">
    <source>
        <dbReference type="ARBA" id="ARBA00022475"/>
    </source>
</evidence>
<feature type="transmembrane region" description="Helical" evidence="8">
    <location>
        <begin position="6"/>
        <end position="37"/>
    </location>
</feature>
<dbReference type="PANTHER" id="PTHR30269">
    <property type="entry name" value="TRANSMEMBRANE PROTEIN YFCA"/>
    <property type="match status" value="1"/>
</dbReference>
<dbReference type="Proteomes" id="UP000264006">
    <property type="component" value="Chromosome"/>
</dbReference>